<dbReference type="InterPro" id="IPR003660">
    <property type="entry name" value="HAMP_dom"/>
</dbReference>
<sequence length="671" mass="75787">MEWFQLRPQSIAALAEFTLCLTLAMYLLSIKNKSSDGLLITGMFILHTIYNAISFLRNSAFGTDAYEPIVWVHSVVLVFLGLYNLLFCYTYRYNPYPRETKVALLVSFALMSMGMYFHQVGYPWTFPVQLLLAIWFVIVFVRKATLSARVHVETAGATGSVPPGGSLHRWSAILQELMEPSTRDTKAYRAFAFWCILLVVAWLNANLGIFRITSTWWEPVHHAIYLILITGIVINYMTYAQEKTTFLAKLVGLFMCLTLIVLGMLGFMLYGNYNEVGVADVHTQNALRYLAYLIPISTLLIVLVFPPFFRNNLLRPLNYVLEGVKRVNAGELKVEVPIEVQDEIGALARHFNLMTESLRRYAEQMESLVAQRTAELERKSKELEQQKMELQQTLDNLKSTQAQLVQSEKMASLGELTAGVAHEIQNPLNFINNFSEVSAELVEELRLGPAQQLQEEPRREANSLLTELAQNLSKIYTHGLRADSIVKGMLQHSRKSLGHKESTDINAFVNEYLRISYHGLRAKDKTFTATVVTDYDDEVGKAEIIPQDLGRVLVNLLNNAYYAVQTKQKKEGQAYEPLITVSTHRLSDAFEIRVKDNGTGISKEAMNRVFQPFFTTKPTGQGTGLGLSLSHDIVTKGHGGKLYFETAEGQYTEFIIQVPVAHVDDKVLVSH</sequence>
<keyword evidence="11" id="KW-0547">Nucleotide-binding</keyword>
<evidence type="ECO:0000256" key="1">
    <source>
        <dbReference type="ARBA" id="ARBA00000085"/>
    </source>
</evidence>
<feature type="transmembrane region" description="Helical" evidence="8">
    <location>
        <begin position="222"/>
        <end position="239"/>
    </location>
</feature>
<keyword evidence="8" id="KW-1133">Transmembrane helix</keyword>
<dbReference type="SUPFAM" id="SSF47384">
    <property type="entry name" value="Homodimeric domain of signal transducing histidine kinase"/>
    <property type="match status" value="1"/>
</dbReference>
<evidence type="ECO:0000256" key="5">
    <source>
        <dbReference type="ARBA" id="ARBA00022679"/>
    </source>
</evidence>
<keyword evidence="5" id="KW-0808">Transferase</keyword>
<dbReference type="PANTHER" id="PTHR43065:SF42">
    <property type="entry name" value="TWO-COMPONENT SENSOR PPRA"/>
    <property type="match status" value="1"/>
</dbReference>
<dbReference type="SMART" id="SM00387">
    <property type="entry name" value="HATPase_c"/>
    <property type="match status" value="1"/>
</dbReference>
<dbReference type="SMART" id="SM00388">
    <property type="entry name" value="HisKA"/>
    <property type="match status" value="1"/>
</dbReference>
<dbReference type="SUPFAM" id="SSF158472">
    <property type="entry name" value="HAMP domain-like"/>
    <property type="match status" value="1"/>
</dbReference>
<dbReference type="RefSeq" id="WP_377480786.1">
    <property type="nucleotide sequence ID" value="NZ_JBHUOX010000002.1"/>
</dbReference>
<feature type="transmembrane region" description="Helical" evidence="8">
    <location>
        <begin position="37"/>
        <end position="56"/>
    </location>
</feature>
<feature type="coiled-coil region" evidence="7">
    <location>
        <begin position="362"/>
        <end position="410"/>
    </location>
</feature>
<evidence type="ECO:0000256" key="4">
    <source>
        <dbReference type="ARBA" id="ARBA00022553"/>
    </source>
</evidence>
<comment type="catalytic activity">
    <reaction evidence="1">
        <text>ATP + protein L-histidine = ADP + protein N-phospho-L-histidine.</text>
        <dbReference type="EC" id="2.7.13.3"/>
    </reaction>
</comment>
<keyword evidence="6" id="KW-0418">Kinase</keyword>
<dbReference type="InterPro" id="IPR003661">
    <property type="entry name" value="HisK_dim/P_dom"/>
</dbReference>
<feature type="transmembrane region" description="Helical" evidence="8">
    <location>
        <begin position="246"/>
        <end position="269"/>
    </location>
</feature>
<evidence type="ECO:0000313" key="11">
    <source>
        <dbReference type="EMBL" id="MFD2999347.1"/>
    </source>
</evidence>
<dbReference type="Proteomes" id="UP001597641">
    <property type="component" value="Unassembled WGS sequence"/>
</dbReference>
<dbReference type="SMART" id="SM00304">
    <property type="entry name" value="HAMP"/>
    <property type="match status" value="1"/>
</dbReference>
<reference evidence="12" key="1">
    <citation type="journal article" date="2019" name="Int. J. Syst. Evol. Microbiol.">
        <title>The Global Catalogue of Microorganisms (GCM) 10K type strain sequencing project: providing services to taxonomists for standard genome sequencing and annotation.</title>
        <authorList>
            <consortium name="The Broad Institute Genomics Platform"/>
            <consortium name="The Broad Institute Genome Sequencing Center for Infectious Disease"/>
            <person name="Wu L."/>
            <person name="Ma J."/>
        </authorList>
    </citation>
    <scope>NUCLEOTIDE SEQUENCE [LARGE SCALE GENOMIC DNA]</scope>
    <source>
        <strain evidence="12">KCTC 23984</strain>
    </source>
</reference>
<feature type="transmembrane region" description="Helical" evidence="8">
    <location>
        <begin position="124"/>
        <end position="141"/>
    </location>
</feature>
<dbReference type="SUPFAM" id="SSF55874">
    <property type="entry name" value="ATPase domain of HSP90 chaperone/DNA topoisomerase II/histidine kinase"/>
    <property type="match status" value="1"/>
</dbReference>
<accession>A0ABW6BQY8</accession>
<feature type="domain" description="Histidine kinase" evidence="9">
    <location>
        <begin position="419"/>
        <end position="662"/>
    </location>
</feature>
<dbReference type="InterPro" id="IPR005467">
    <property type="entry name" value="His_kinase_dom"/>
</dbReference>
<dbReference type="InterPro" id="IPR004358">
    <property type="entry name" value="Sig_transdc_His_kin-like_C"/>
</dbReference>
<dbReference type="PROSITE" id="PS50885">
    <property type="entry name" value="HAMP"/>
    <property type="match status" value="1"/>
</dbReference>
<organism evidence="11 12">
    <name type="scientific">Pontibacter toksunensis</name>
    <dbReference type="NCBI Taxonomy" id="1332631"/>
    <lineage>
        <taxon>Bacteria</taxon>
        <taxon>Pseudomonadati</taxon>
        <taxon>Bacteroidota</taxon>
        <taxon>Cytophagia</taxon>
        <taxon>Cytophagales</taxon>
        <taxon>Hymenobacteraceae</taxon>
        <taxon>Pontibacter</taxon>
    </lineage>
</organism>
<evidence type="ECO:0000259" key="9">
    <source>
        <dbReference type="PROSITE" id="PS50109"/>
    </source>
</evidence>
<dbReference type="CDD" id="cd06225">
    <property type="entry name" value="HAMP"/>
    <property type="match status" value="1"/>
</dbReference>
<dbReference type="PRINTS" id="PR00344">
    <property type="entry name" value="BCTRLSENSOR"/>
</dbReference>
<protein>
    <recommendedName>
        <fullName evidence="3">histidine kinase</fullName>
        <ecNumber evidence="3">2.7.13.3</ecNumber>
    </recommendedName>
</protein>
<feature type="domain" description="HAMP" evidence="10">
    <location>
        <begin position="311"/>
        <end position="363"/>
    </location>
</feature>
<keyword evidence="4" id="KW-0597">Phosphoprotein</keyword>
<dbReference type="GO" id="GO:0005524">
    <property type="term" value="F:ATP binding"/>
    <property type="evidence" value="ECO:0007669"/>
    <property type="project" value="UniProtKB-KW"/>
</dbReference>
<keyword evidence="8" id="KW-0472">Membrane</keyword>
<keyword evidence="7" id="KW-0175">Coiled coil</keyword>
<feature type="transmembrane region" description="Helical" evidence="8">
    <location>
        <begin position="68"/>
        <end position="90"/>
    </location>
</feature>
<dbReference type="Pfam" id="PF02518">
    <property type="entry name" value="HATPase_c"/>
    <property type="match status" value="1"/>
</dbReference>
<proteinExistence type="predicted"/>
<dbReference type="Gene3D" id="3.30.565.10">
    <property type="entry name" value="Histidine kinase-like ATPase, C-terminal domain"/>
    <property type="match status" value="1"/>
</dbReference>
<name>A0ABW6BQY8_9BACT</name>
<dbReference type="Gene3D" id="6.10.340.10">
    <property type="match status" value="1"/>
</dbReference>
<dbReference type="InterPro" id="IPR036097">
    <property type="entry name" value="HisK_dim/P_sf"/>
</dbReference>
<dbReference type="Pfam" id="PF00512">
    <property type="entry name" value="HisKA"/>
    <property type="match status" value="1"/>
</dbReference>
<comment type="subcellular location">
    <subcellularLocation>
        <location evidence="2">Membrane</location>
    </subcellularLocation>
</comment>
<keyword evidence="12" id="KW-1185">Reference proteome</keyword>
<evidence type="ECO:0000313" key="12">
    <source>
        <dbReference type="Proteomes" id="UP001597641"/>
    </source>
</evidence>
<dbReference type="PANTHER" id="PTHR43065">
    <property type="entry name" value="SENSOR HISTIDINE KINASE"/>
    <property type="match status" value="1"/>
</dbReference>
<dbReference type="PROSITE" id="PS50109">
    <property type="entry name" value="HIS_KIN"/>
    <property type="match status" value="1"/>
</dbReference>
<evidence type="ECO:0000256" key="8">
    <source>
        <dbReference type="SAM" id="Phobius"/>
    </source>
</evidence>
<dbReference type="Pfam" id="PF00672">
    <property type="entry name" value="HAMP"/>
    <property type="match status" value="1"/>
</dbReference>
<comment type="caution">
    <text evidence="11">The sequence shown here is derived from an EMBL/GenBank/DDBJ whole genome shotgun (WGS) entry which is preliminary data.</text>
</comment>
<evidence type="ECO:0000256" key="6">
    <source>
        <dbReference type="ARBA" id="ARBA00022777"/>
    </source>
</evidence>
<dbReference type="EMBL" id="JBHUOX010000002">
    <property type="protein sequence ID" value="MFD2999347.1"/>
    <property type="molecule type" value="Genomic_DNA"/>
</dbReference>
<dbReference type="EC" id="2.7.13.3" evidence="3"/>
<dbReference type="Gene3D" id="1.10.287.130">
    <property type="match status" value="1"/>
</dbReference>
<dbReference type="InterPro" id="IPR003594">
    <property type="entry name" value="HATPase_dom"/>
</dbReference>
<evidence type="ECO:0000256" key="2">
    <source>
        <dbReference type="ARBA" id="ARBA00004370"/>
    </source>
</evidence>
<dbReference type="InterPro" id="IPR036890">
    <property type="entry name" value="HATPase_C_sf"/>
</dbReference>
<gene>
    <name evidence="11" type="ORF">ACFS7Z_03155</name>
</gene>
<feature type="transmembrane region" description="Helical" evidence="8">
    <location>
        <begin position="289"/>
        <end position="309"/>
    </location>
</feature>
<dbReference type="CDD" id="cd14686">
    <property type="entry name" value="bZIP"/>
    <property type="match status" value="1"/>
</dbReference>
<keyword evidence="11" id="KW-0067">ATP-binding</keyword>
<keyword evidence="8" id="KW-0812">Transmembrane</keyword>
<feature type="transmembrane region" description="Helical" evidence="8">
    <location>
        <begin position="12"/>
        <end position="30"/>
    </location>
</feature>
<feature type="transmembrane region" description="Helical" evidence="8">
    <location>
        <begin position="191"/>
        <end position="210"/>
    </location>
</feature>
<evidence type="ECO:0000256" key="3">
    <source>
        <dbReference type="ARBA" id="ARBA00012438"/>
    </source>
</evidence>
<dbReference type="CDD" id="cd00082">
    <property type="entry name" value="HisKA"/>
    <property type="match status" value="1"/>
</dbReference>
<evidence type="ECO:0000259" key="10">
    <source>
        <dbReference type="PROSITE" id="PS50885"/>
    </source>
</evidence>
<evidence type="ECO:0000256" key="7">
    <source>
        <dbReference type="SAM" id="Coils"/>
    </source>
</evidence>
<feature type="transmembrane region" description="Helical" evidence="8">
    <location>
        <begin position="102"/>
        <end position="118"/>
    </location>
</feature>